<dbReference type="InterPro" id="IPR036866">
    <property type="entry name" value="RibonucZ/Hydroxyglut_hydro"/>
</dbReference>
<dbReference type="PANTHER" id="PTHR15032">
    <property type="entry name" value="N-ACYL-PHOSPHATIDYLETHANOLAMINE-HYDROLYZING PHOSPHOLIPASE D"/>
    <property type="match status" value="1"/>
</dbReference>
<sequence length="222" mass="25268">MKVQYLKSASVLVEHEGVRVLCDPWLTDGIYYGSWYHYPPLEITPEDFSDVDYIYISHVHPDHLDPETLRRLPDHIPVLIANYKDRFVHRILKQCGFEQIIELQGHHPYRLADDFYIEVLGADFCDPALCGHAFACQPEPDRVTYALDTLAIFSGGGKVVVNTNDCPFGLTASACKYILNHYGKVDFFARRLCRGRTLSAVLRTSGRRSPFAKRGAKETPIH</sequence>
<gene>
    <name evidence="1" type="ORF">OMP40_22915</name>
</gene>
<evidence type="ECO:0000313" key="1">
    <source>
        <dbReference type="EMBL" id="MDG0811904.1"/>
    </source>
</evidence>
<keyword evidence="2" id="KW-1185">Reference proteome</keyword>
<dbReference type="AlphaFoldDB" id="A0A9X4QUV2"/>
<organism evidence="1 2">
    <name type="scientific">Cohnella rhizosphaerae</name>
    <dbReference type="NCBI Taxonomy" id="1457232"/>
    <lineage>
        <taxon>Bacteria</taxon>
        <taxon>Bacillati</taxon>
        <taxon>Bacillota</taxon>
        <taxon>Bacilli</taxon>
        <taxon>Bacillales</taxon>
        <taxon>Paenibacillaceae</taxon>
        <taxon>Cohnella</taxon>
    </lineage>
</organism>
<dbReference type="SUPFAM" id="SSF56281">
    <property type="entry name" value="Metallo-hydrolase/oxidoreductase"/>
    <property type="match status" value="1"/>
</dbReference>
<dbReference type="Proteomes" id="UP001153404">
    <property type="component" value="Unassembled WGS sequence"/>
</dbReference>
<reference evidence="1" key="1">
    <citation type="submission" date="2022-10" db="EMBL/GenBank/DDBJ databases">
        <title>Comparative genomic analysis of Cohnella hashimotonis sp. nov., isolated from the International Space Station.</title>
        <authorList>
            <person name="Simpson A."/>
            <person name="Venkateswaran K."/>
        </authorList>
    </citation>
    <scope>NUCLEOTIDE SEQUENCE</scope>
    <source>
        <strain evidence="1">DSM 28161</strain>
    </source>
</reference>
<evidence type="ECO:0000313" key="2">
    <source>
        <dbReference type="Proteomes" id="UP001153404"/>
    </source>
</evidence>
<accession>A0A9X4QUV2</accession>
<dbReference type="EMBL" id="JAPDIA010000007">
    <property type="protein sequence ID" value="MDG0811904.1"/>
    <property type="molecule type" value="Genomic_DNA"/>
</dbReference>
<dbReference type="PANTHER" id="PTHR15032:SF4">
    <property type="entry name" value="N-ACYL-PHOSPHATIDYLETHANOLAMINE-HYDROLYZING PHOSPHOLIPASE D"/>
    <property type="match status" value="1"/>
</dbReference>
<dbReference type="GO" id="GO:0005737">
    <property type="term" value="C:cytoplasm"/>
    <property type="evidence" value="ECO:0007669"/>
    <property type="project" value="TreeGrafter"/>
</dbReference>
<dbReference type="Gene3D" id="3.60.15.10">
    <property type="entry name" value="Ribonuclease Z/Hydroxyacylglutathione hydrolase-like"/>
    <property type="match status" value="1"/>
</dbReference>
<dbReference type="RefSeq" id="WP_277534797.1">
    <property type="nucleotide sequence ID" value="NZ_JAPDIA010000007.1"/>
</dbReference>
<comment type="caution">
    <text evidence="1">The sequence shown here is derived from an EMBL/GenBank/DDBJ whole genome shotgun (WGS) entry which is preliminary data.</text>
</comment>
<dbReference type="Pfam" id="PF13483">
    <property type="entry name" value="Lactamase_B_3"/>
    <property type="match status" value="1"/>
</dbReference>
<name>A0A9X4QUV2_9BACL</name>
<proteinExistence type="predicted"/>
<protein>
    <submittedName>
        <fullName evidence="1">MBL fold metallo-hydrolase</fullName>
    </submittedName>
</protein>